<keyword evidence="3" id="KW-0808">Transferase</keyword>
<feature type="domain" description="Glycosyltransferase subfamily 4-like N-terminal" evidence="2">
    <location>
        <begin position="57"/>
        <end position="224"/>
    </location>
</feature>
<dbReference type="RefSeq" id="WP_035477410.1">
    <property type="nucleotide sequence ID" value="NZ_CADFGL010000002.1"/>
</dbReference>
<organism evidence="3 4">
    <name type="scientific">Paraburkholderia phenoliruptrix</name>
    <dbReference type="NCBI Taxonomy" id="252970"/>
    <lineage>
        <taxon>Bacteria</taxon>
        <taxon>Pseudomonadati</taxon>
        <taxon>Pseudomonadota</taxon>
        <taxon>Betaproteobacteria</taxon>
        <taxon>Burkholderiales</taxon>
        <taxon>Burkholderiaceae</taxon>
        <taxon>Paraburkholderia</taxon>
    </lineage>
</organism>
<sequence length="439" mass="46748">MRPTLDASPLAHSLPLVAPACIDPAAAPLGSGIAASAAVHKAALPRVLFVDQSGQLGGAEFALLQLAEHYPSHMEVVLLADGPFRLRLEALGARVQIINDASVSGIARQASALNCLRVLPGIVRQVRAIAARAQAFDMLFVNTQKALVLGALGKALHRKPVVWYQHDILTREHFGRVQLAVVKWAVRLAVDQVIVNSRASAKSLAALTGRAADTAPVVYNGIDASAFNCVDGTDMGMLRQRLGLPEHAWLAGLFGRLAPWKGQHIALEALTRLPDAHLVLVGAPLFGEDAYAQRLRDEASALGIAERVHFAGFQDDIPAWMKAMNVILHTSTEPEPFGRVIVEGMAAGRPVIAAAAGGVTEIVRHGRNGWLVKPGDAAVLADAIGVLRNDPALAQRLAQQALLDAQAEFSVDQYVQRMMDALSKAVKRRDGEANAQTSP</sequence>
<dbReference type="Pfam" id="PF13439">
    <property type="entry name" value="Glyco_transf_4"/>
    <property type="match status" value="1"/>
</dbReference>
<dbReference type="AlphaFoldDB" id="A0A6J5ADX2"/>
<name>A0A6J5ADX2_9BURK</name>
<protein>
    <submittedName>
        <fullName evidence="3">D-inositol-3-phosphate glycosyltransferase</fullName>
        <ecNumber evidence="3">2.4.1.250</ecNumber>
    </submittedName>
</protein>
<dbReference type="InterPro" id="IPR001296">
    <property type="entry name" value="Glyco_trans_1"/>
</dbReference>
<dbReference type="GO" id="GO:0102710">
    <property type="term" value="F:D-inositol-3-phosphate glycosyltransferase activity"/>
    <property type="evidence" value="ECO:0007669"/>
    <property type="project" value="UniProtKB-EC"/>
</dbReference>
<dbReference type="Proteomes" id="UP000494249">
    <property type="component" value="Unassembled WGS sequence"/>
</dbReference>
<proteinExistence type="predicted"/>
<evidence type="ECO:0000259" key="1">
    <source>
        <dbReference type="Pfam" id="PF00534"/>
    </source>
</evidence>
<dbReference type="InterPro" id="IPR028098">
    <property type="entry name" value="Glyco_trans_4-like_N"/>
</dbReference>
<gene>
    <name evidence="3" type="primary">mshA_4</name>
    <name evidence="3" type="ORF">LMG22037_01690</name>
</gene>
<dbReference type="Gene3D" id="3.40.50.2000">
    <property type="entry name" value="Glycogen Phosphorylase B"/>
    <property type="match status" value="2"/>
</dbReference>
<feature type="domain" description="Glycosyl transferase family 1" evidence="1">
    <location>
        <begin position="239"/>
        <end position="401"/>
    </location>
</feature>
<dbReference type="PANTHER" id="PTHR12526:SF635">
    <property type="entry name" value="GLYCOSYL TRANSFERASE GROUP 1"/>
    <property type="match status" value="1"/>
</dbReference>
<accession>A0A6J5ADX2</accession>
<dbReference type="CDD" id="cd03801">
    <property type="entry name" value="GT4_PimA-like"/>
    <property type="match status" value="1"/>
</dbReference>
<dbReference type="EMBL" id="CADIKB010000005">
    <property type="protein sequence ID" value="CAB3665533.1"/>
    <property type="molecule type" value="Genomic_DNA"/>
</dbReference>
<reference evidence="3 4" key="1">
    <citation type="submission" date="2020-04" db="EMBL/GenBank/DDBJ databases">
        <authorList>
            <person name="De Canck E."/>
        </authorList>
    </citation>
    <scope>NUCLEOTIDE SEQUENCE [LARGE SCALE GENOMIC DNA]</scope>
    <source>
        <strain evidence="3 4">LMG 22037</strain>
    </source>
</reference>
<dbReference type="Pfam" id="PF00534">
    <property type="entry name" value="Glycos_transf_1"/>
    <property type="match status" value="1"/>
</dbReference>
<dbReference type="EC" id="2.4.1.250" evidence="3"/>
<evidence type="ECO:0000259" key="2">
    <source>
        <dbReference type="Pfam" id="PF13439"/>
    </source>
</evidence>
<keyword evidence="3" id="KW-0328">Glycosyltransferase</keyword>
<evidence type="ECO:0000313" key="4">
    <source>
        <dbReference type="Proteomes" id="UP000494249"/>
    </source>
</evidence>
<dbReference type="PANTHER" id="PTHR12526">
    <property type="entry name" value="GLYCOSYLTRANSFERASE"/>
    <property type="match status" value="1"/>
</dbReference>
<dbReference type="SUPFAM" id="SSF53756">
    <property type="entry name" value="UDP-Glycosyltransferase/glycogen phosphorylase"/>
    <property type="match status" value="1"/>
</dbReference>
<evidence type="ECO:0000313" key="3">
    <source>
        <dbReference type="EMBL" id="CAB3665533.1"/>
    </source>
</evidence>